<dbReference type="Pfam" id="PF12802">
    <property type="entry name" value="MarR_2"/>
    <property type="match status" value="1"/>
</dbReference>
<dbReference type="Proteomes" id="UP000653480">
    <property type="component" value="Unassembled WGS sequence"/>
</dbReference>
<dbReference type="SUPFAM" id="SSF46785">
    <property type="entry name" value="Winged helix' DNA-binding domain"/>
    <property type="match status" value="1"/>
</dbReference>
<comment type="caution">
    <text evidence="2">The sequence shown here is derived from an EMBL/GenBank/DDBJ whole genome shotgun (WGS) entry which is preliminary data.</text>
</comment>
<dbReference type="Gene3D" id="1.10.10.10">
    <property type="entry name" value="Winged helix-like DNA-binding domain superfamily/Winged helix DNA-binding domain"/>
    <property type="match status" value="1"/>
</dbReference>
<proteinExistence type="predicted"/>
<dbReference type="RefSeq" id="WP_142574280.1">
    <property type="nucleotide sequence ID" value="NZ_BMMN01000003.1"/>
</dbReference>
<dbReference type="SMART" id="SM00347">
    <property type="entry name" value="HTH_MARR"/>
    <property type="match status" value="1"/>
</dbReference>
<name>A0A8H9L9U0_9ACTN</name>
<dbReference type="PANTHER" id="PTHR33164:SF57">
    <property type="entry name" value="MARR-FAMILY TRANSCRIPTIONAL REGULATOR"/>
    <property type="match status" value="1"/>
</dbReference>
<dbReference type="PROSITE" id="PS50995">
    <property type="entry name" value="HTH_MARR_2"/>
    <property type="match status" value="1"/>
</dbReference>
<evidence type="ECO:0000313" key="3">
    <source>
        <dbReference type="Proteomes" id="UP000653480"/>
    </source>
</evidence>
<dbReference type="InterPro" id="IPR036390">
    <property type="entry name" value="WH_DNA-bd_sf"/>
</dbReference>
<dbReference type="GO" id="GO:0006950">
    <property type="term" value="P:response to stress"/>
    <property type="evidence" value="ECO:0007669"/>
    <property type="project" value="TreeGrafter"/>
</dbReference>
<dbReference type="AlphaFoldDB" id="A0A8H9L9U0"/>
<dbReference type="GO" id="GO:0003700">
    <property type="term" value="F:DNA-binding transcription factor activity"/>
    <property type="evidence" value="ECO:0007669"/>
    <property type="project" value="InterPro"/>
</dbReference>
<evidence type="ECO:0000259" key="1">
    <source>
        <dbReference type="PROSITE" id="PS50995"/>
    </source>
</evidence>
<dbReference type="InterPro" id="IPR000835">
    <property type="entry name" value="HTH_MarR-typ"/>
</dbReference>
<dbReference type="EMBL" id="BMMN01000003">
    <property type="protein sequence ID" value="GGO09063.1"/>
    <property type="molecule type" value="Genomic_DNA"/>
</dbReference>
<dbReference type="PRINTS" id="PR00598">
    <property type="entry name" value="HTHMARR"/>
</dbReference>
<accession>A0A8H9L9U0</accession>
<reference evidence="2" key="1">
    <citation type="journal article" date="2014" name="Int. J. Syst. Evol. Microbiol.">
        <title>Complete genome sequence of Corynebacterium casei LMG S-19264T (=DSM 44701T), isolated from a smear-ripened cheese.</title>
        <authorList>
            <consortium name="US DOE Joint Genome Institute (JGI-PGF)"/>
            <person name="Walter F."/>
            <person name="Albersmeier A."/>
            <person name="Kalinowski J."/>
            <person name="Ruckert C."/>
        </authorList>
    </citation>
    <scope>NUCLEOTIDE SEQUENCE</scope>
    <source>
        <strain evidence="2">CGMCC 4.7138</strain>
    </source>
</reference>
<organism evidence="2 3">
    <name type="scientific">Microbispora bryophytorum</name>
    <dbReference type="NCBI Taxonomy" id="1460882"/>
    <lineage>
        <taxon>Bacteria</taxon>
        <taxon>Bacillati</taxon>
        <taxon>Actinomycetota</taxon>
        <taxon>Actinomycetes</taxon>
        <taxon>Streptosporangiales</taxon>
        <taxon>Streptosporangiaceae</taxon>
        <taxon>Microbispora</taxon>
    </lineage>
</organism>
<feature type="domain" description="HTH marR-type" evidence="1">
    <location>
        <begin position="1"/>
        <end position="144"/>
    </location>
</feature>
<reference evidence="2" key="2">
    <citation type="submission" date="2020-09" db="EMBL/GenBank/DDBJ databases">
        <authorList>
            <person name="Sun Q."/>
            <person name="Zhou Y."/>
        </authorList>
    </citation>
    <scope>NUCLEOTIDE SEQUENCE</scope>
    <source>
        <strain evidence="2">CGMCC 4.7138</strain>
    </source>
</reference>
<dbReference type="InterPro" id="IPR036388">
    <property type="entry name" value="WH-like_DNA-bd_sf"/>
</dbReference>
<sequence>MDGTTHPTPARLLALPSWVINQAAIAANRLTDRALAGTSSRRQFAMLAALDEFGPSSQADLGRCTGIDRSDVVAGVNAMVKQGFLQQRPDPADGRRNIVTLTPEGKDHLERLSALIAGAQDELLHALSPSESEMVVDLLKRVLDSGWRADER</sequence>
<dbReference type="OrthoDB" id="4826718at2"/>
<gene>
    <name evidence="2" type="ORF">GCM10011574_24110</name>
</gene>
<evidence type="ECO:0000313" key="2">
    <source>
        <dbReference type="EMBL" id="GGO09063.1"/>
    </source>
</evidence>
<dbReference type="PANTHER" id="PTHR33164">
    <property type="entry name" value="TRANSCRIPTIONAL REGULATOR, MARR FAMILY"/>
    <property type="match status" value="1"/>
</dbReference>
<dbReference type="InterPro" id="IPR039422">
    <property type="entry name" value="MarR/SlyA-like"/>
</dbReference>
<protein>
    <recommendedName>
        <fullName evidence="1">HTH marR-type domain-containing protein</fullName>
    </recommendedName>
</protein>
<keyword evidence="3" id="KW-1185">Reference proteome</keyword>